<dbReference type="EMBL" id="JADWDJ010000021">
    <property type="protein sequence ID" value="KAG5263935.1"/>
    <property type="molecule type" value="Genomic_DNA"/>
</dbReference>
<dbReference type="GO" id="GO:0016206">
    <property type="term" value="F:catechol O-methyltransferase activity"/>
    <property type="evidence" value="ECO:0007669"/>
    <property type="project" value="UniProtKB-EC"/>
</dbReference>
<dbReference type="GO" id="GO:0032502">
    <property type="term" value="P:developmental process"/>
    <property type="evidence" value="ECO:0007669"/>
    <property type="project" value="TreeGrafter"/>
</dbReference>
<keyword evidence="4" id="KW-0949">S-adenosyl-L-methionine</keyword>
<keyword evidence="10" id="KW-1185">Reference proteome</keyword>
<dbReference type="GO" id="GO:0042424">
    <property type="term" value="P:catecholamine catabolic process"/>
    <property type="evidence" value="ECO:0007669"/>
    <property type="project" value="TreeGrafter"/>
</dbReference>
<keyword evidence="8" id="KW-0472">Membrane</keyword>
<feature type="transmembrane region" description="Helical" evidence="8">
    <location>
        <begin position="43"/>
        <end position="64"/>
    </location>
</feature>
<sequence>MDIHCRPQNNSFPTYDKITGPYSTKPYLQHFRPIKCFPTKSPVIMSLLVVSLPMVVIVTVRYGADLLAFCRQLFNQAVKLTRGHPTVSIDKTHAFVFSNCTHGQVDSVLETFHLYSDSHPSLCIGQEKGEFLDEVMSNAAPRLVLELGMHCGYSSVRILRLLGPAGRLLAVEQDPETADKGEEIILVAGFKHPQFQVLTCPSAVAIAGLQAHMGDAQGLDLILMDHDVEQYLPDLLALEKWGVLSPGCVLLVNGIFCTEARPFLEHIQARPLCYTQRRQLQGLMELTWNRASDVC</sequence>
<comment type="caution">
    <text evidence="9">The sequence shown here is derived from an EMBL/GenBank/DDBJ whole genome shotgun (WGS) entry which is preliminary data.</text>
</comment>
<evidence type="ECO:0000256" key="3">
    <source>
        <dbReference type="ARBA" id="ARBA00022679"/>
    </source>
</evidence>
<keyword evidence="5" id="KW-0531">Neurotransmitter degradation</keyword>
<evidence type="ECO:0000256" key="4">
    <source>
        <dbReference type="ARBA" id="ARBA00022691"/>
    </source>
</evidence>
<dbReference type="Gene3D" id="3.40.50.150">
    <property type="entry name" value="Vaccinia Virus protein VP39"/>
    <property type="match status" value="1"/>
</dbReference>
<evidence type="ECO:0000256" key="1">
    <source>
        <dbReference type="ARBA" id="ARBA00012880"/>
    </source>
</evidence>
<dbReference type="InterPro" id="IPR002935">
    <property type="entry name" value="SAM_O-MeTrfase"/>
</dbReference>
<evidence type="ECO:0000313" key="10">
    <source>
        <dbReference type="Proteomes" id="UP000823561"/>
    </source>
</evidence>
<evidence type="ECO:0000313" key="9">
    <source>
        <dbReference type="EMBL" id="KAG5263935.1"/>
    </source>
</evidence>
<keyword evidence="2" id="KW-0489">Methyltransferase</keyword>
<reference evidence="9" key="1">
    <citation type="submission" date="2020-10" db="EMBL/GenBank/DDBJ databases">
        <title>Chromosome-scale genome assembly of the Allis shad, Alosa alosa.</title>
        <authorList>
            <person name="Margot Z."/>
            <person name="Christophe K."/>
            <person name="Cabau C."/>
            <person name="Louis A."/>
            <person name="Berthelot C."/>
            <person name="Parey E."/>
            <person name="Roest Crollius H."/>
            <person name="Montfort J."/>
            <person name="Robinson-Rechavi M."/>
            <person name="Bucao C."/>
            <person name="Bouchez O."/>
            <person name="Gislard M."/>
            <person name="Lluch J."/>
            <person name="Milhes M."/>
            <person name="Lampietro C."/>
            <person name="Lopez Roques C."/>
            <person name="Donnadieu C."/>
            <person name="Braasch I."/>
            <person name="Desvignes T."/>
            <person name="Postlethwait J."/>
            <person name="Bobe J."/>
            <person name="Guiguen Y."/>
        </authorList>
    </citation>
    <scope>NUCLEOTIDE SEQUENCE</scope>
    <source>
        <strain evidence="9">M-15738</strain>
        <tissue evidence="9">Blood</tissue>
    </source>
</reference>
<dbReference type="PROSITE" id="PS51682">
    <property type="entry name" value="SAM_OMT_I"/>
    <property type="match status" value="1"/>
</dbReference>
<dbReference type="PANTHER" id="PTHR43836:SF3">
    <property type="entry name" value="CATECHOL O-METHYLTRANSFERASE"/>
    <property type="match status" value="1"/>
</dbReference>
<evidence type="ECO:0000256" key="6">
    <source>
        <dbReference type="ARBA" id="ARBA00022939"/>
    </source>
</evidence>
<evidence type="ECO:0000256" key="8">
    <source>
        <dbReference type="SAM" id="Phobius"/>
    </source>
</evidence>
<dbReference type="SUPFAM" id="SSF53335">
    <property type="entry name" value="S-adenosyl-L-methionine-dependent methyltransferases"/>
    <property type="match status" value="1"/>
</dbReference>
<name>A0AAV6FN09_9TELE</name>
<evidence type="ECO:0000256" key="5">
    <source>
        <dbReference type="ARBA" id="ARBA00022867"/>
    </source>
</evidence>
<dbReference type="EC" id="2.1.1.6" evidence="1"/>
<organism evidence="9 10">
    <name type="scientific">Alosa alosa</name>
    <name type="common">allis shad</name>
    <dbReference type="NCBI Taxonomy" id="278164"/>
    <lineage>
        <taxon>Eukaryota</taxon>
        <taxon>Metazoa</taxon>
        <taxon>Chordata</taxon>
        <taxon>Craniata</taxon>
        <taxon>Vertebrata</taxon>
        <taxon>Euteleostomi</taxon>
        <taxon>Actinopterygii</taxon>
        <taxon>Neopterygii</taxon>
        <taxon>Teleostei</taxon>
        <taxon>Clupei</taxon>
        <taxon>Clupeiformes</taxon>
        <taxon>Clupeoidei</taxon>
        <taxon>Clupeidae</taxon>
        <taxon>Alosa</taxon>
    </lineage>
</organism>
<dbReference type="AlphaFoldDB" id="A0AAV6FN09"/>
<gene>
    <name evidence="9" type="ORF">AALO_G00270300</name>
</gene>
<keyword evidence="8" id="KW-0812">Transmembrane</keyword>
<accession>A0AAV6FN09</accession>
<keyword evidence="6" id="KW-0128">Catecholamine metabolism</keyword>
<dbReference type="GO" id="GO:0042417">
    <property type="term" value="P:dopamine metabolic process"/>
    <property type="evidence" value="ECO:0007669"/>
    <property type="project" value="TreeGrafter"/>
</dbReference>
<dbReference type="InterPro" id="IPR029063">
    <property type="entry name" value="SAM-dependent_MTases_sf"/>
</dbReference>
<dbReference type="Pfam" id="PF01596">
    <property type="entry name" value="Methyltransf_3"/>
    <property type="match status" value="1"/>
</dbReference>
<dbReference type="Proteomes" id="UP000823561">
    <property type="component" value="Chromosome 21"/>
</dbReference>
<dbReference type="GO" id="GO:0032259">
    <property type="term" value="P:methylation"/>
    <property type="evidence" value="ECO:0007669"/>
    <property type="project" value="UniProtKB-KW"/>
</dbReference>
<comment type="similarity">
    <text evidence="7">Belongs to the class I-like SAM-binding methyltransferase superfamily. Cation-dependent O-methyltransferase family.</text>
</comment>
<keyword evidence="8" id="KW-1133">Transmembrane helix</keyword>
<evidence type="ECO:0000256" key="7">
    <source>
        <dbReference type="ARBA" id="ARBA00023453"/>
    </source>
</evidence>
<protein>
    <recommendedName>
        <fullName evidence="1">catechol O-methyltransferase</fullName>
        <ecNumber evidence="1">2.1.1.6</ecNumber>
    </recommendedName>
</protein>
<keyword evidence="3" id="KW-0808">Transferase</keyword>
<dbReference type="PANTHER" id="PTHR43836">
    <property type="entry name" value="CATECHOL O-METHYLTRANSFERASE 1-RELATED"/>
    <property type="match status" value="1"/>
</dbReference>
<proteinExistence type="inferred from homology"/>
<evidence type="ECO:0000256" key="2">
    <source>
        <dbReference type="ARBA" id="ARBA00022603"/>
    </source>
</evidence>